<dbReference type="InterPro" id="IPR036188">
    <property type="entry name" value="FAD/NAD-bd_sf"/>
</dbReference>
<dbReference type="PANTHER" id="PTHR40254:SF1">
    <property type="entry name" value="BLR0577 PROTEIN"/>
    <property type="match status" value="1"/>
</dbReference>
<keyword evidence="3" id="KW-1185">Reference proteome</keyword>
<comment type="caution">
    <text evidence="2">The sequence shown here is derived from an EMBL/GenBank/DDBJ whole genome shotgun (WGS) entry which is preliminary data.</text>
</comment>
<gene>
    <name evidence="2" type="ORF">I4641_01915</name>
</gene>
<reference evidence="2" key="1">
    <citation type="journal article" date="2021" name="Antonie Van Leeuwenhoek">
        <title>Draft genome and description of Waterburya agarophytonicola gen. nov. sp. nov. (Pleurocapsales, Cyanobacteria): a seaweed symbiont.</title>
        <authorList>
            <person name="Bonthond G."/>
            <person name="Shalygin S."/>
            <person name="Bayer T."/>
            <person name="Weinberger F."/>
        </authorList>
    </citation>
    <scope>NUCLEOTIDE SEQUENCE</scope>
    <source>
        <strain evidence="2">KI4</strain>
    </source>
</reference>
<accession>A0A964FDL9</accession>
<dbReference type="EMBL" id="JADWDC010000003">
    <property type="protein sequence ID" value="MCC0175735.1"/>
    <property type="molecule type" value="Genomic_DNA"/>
</dbReference>
<dbReference type="AlphaFoldDB" id="A0A964FDL9"/>
<proteinExistence type="predicted"/>
<dbReference type="SUPFAM" id="SSF51905">
    <property type="entry name" value="FAD/NAD(P)-binding domain"/>
    <property type="match status" value="1"/>
</dbReference>
<name>A0A964FDL9_9CYAN</name>
<protein>
    <submittedName>
        <fullName evidence="2">FAD/NAD(P)-binding protein</fullName>
    </submittedName>
</protein>
<evidence type="ECO:0000313" key="2">
    <source>
        <dbReference type="EMBL" id="MCC0175735.1"/>
    </source>
</evidence>
<sequence>MKNLNSKNTTIQPVTLDKQSYDLAIVGSGISCTYTLIHYISLLQEKLSKTSGLPNKLIKVAILDKSGEFWTGVPYGSRTGKQSLIITALKEFLPPDEKGRFVTWLTDNYDSVLQSLKTRPGVLNQHWLKSYEDIMIKGNWDELFIPRYVFGWYLKERVEKLLTEAKNKEYLQCDLFSGEALNVQKIDGKKYQVDFATSAQNNSLIAEKVVLAIGSPPNKASFLSNFEKSEADKDICAIADMYEPSQNSNIDRIVEFLKQSNTPQDNKVLIIGSNASALETLYSLNNIPEAKNLISKFIVVSPNAKFPHRIYDDPTPNNYVAQNLVTLTQSEKFTAEQIFEAVKQDVNAALAQGETVDGTYKVISKEVITALNLLDFAEQKMFVIKYGIEIGKYQRRAGQDYLNIVDKLVSEGKLEFIKGKFIGTTEGKSGFEFMDSSSQEKQTFGEPIKVVINCAGFQDLTKSSSTLIRNLVDQGICTPNDSKGGFTMSGDFEVNENLYLMGPLVAGNINDKLKVWHAESCGRIFNLSQKLAEALV</sequence>
<evidence type="ECO:0000259" key="1">
    <source>
        <dbReference type="Pfam" id="PF13454"/>
    </source>
</evidence>
<feature type="domain" description="FAD-dependent urate hydroxylase HpyO/Asp monooxygenase CreE-like FAD/NAD(P)-binding" evidence="1">
    <location>
        <begin position="24"/>
        <end position="215"/>
    </location>
</feature>
<dbReference type="InterPro" id="IPR052189">
    <property type="entry name" value="L-asp_N-monooxygenase_NS-form"/>
</dbReference>
<dbReference type="Proteomes" id="UP000729733">
    <property type="component" value="Unassembled WGS sequence"/>
</dbReference>
<organism evidence="2 3">
    <name type="scientific">Waterburya agarophytonicola KI4</name>
    <dbReference type="NCBI Taxonomy" id="2874699"/>
    <lineage>
        <taxon>Bacteria</taxon>
        <taxon>Bacillati</taxon>
        <taxon>Cyanobacteriota</taxon>
        <taxon>Cyanophyceae</taxon>
        <taxon>Pleurocapsales</taxon>
        <taxon>Hyellaceae</taxon>
        <taxon>Waterburya</taxon>
        <taxon>Waterburya agarophytonicola</taxon>
    </lineage>
</organism>
<dbReference type="PANTHER" id="PTHR40254">
    <property type="entry name" value="BLR0577 PROTEIN"/>
    <property type="match status" value="1"/>
</dbReference>
<evidence type="ECO:0000313" key="3">
    <source>
        <dbReference type="Proteomes" id="UP000729733"/>
    </source>
</evidence>
<dbReference type="InterPro" id="IPR038732">
    <property type="entry name" value="HpyO/CreE_NAD-binding"/>
</dbReference>
<dbReference type="Pfam" id="PF13454">
    <property type="entry name" value="NAD_binding_9"/>
    <property type="match status" value="1"/>
</dbReference>
<dbReference type="Gene3D" id="3.50.50.60">
    <property type="entry name" value="FAD/NAD(P)-binding domain"/>
    <property type="match status" value="1"/>
</dbReference>
<dbReference type="RefSeq" id="WP_229638735.1">
    <property type="nucleotide sequence ID" value="NZ_JADWDC010000003.1"/>
</dbReference>